<dbReference type="InterPro" id="IPR001387">
    <property type="entry name" value="Cro/C1-type_HTH"/>
</dbReference>
<dbReference type="CDD" id="cd02209">
    <property type="entry name" value="cupin_XRE_C"/>
    <property type="match status" value="1"/>
</dbReference>
<dbReference type="InterPro" id="IPR010982">
    <property type="entry name" value="Lambda_DNA-bd_dom_sf"/>
</dbReference>
<dbReference type="RefSeq" id="WP_349053982.1">
    <property type="nucleotide sequence ID" value="NZ_JBBNPS010000012.1"/>
</dbReference>
<dbReference type="Gene3D" id="1.10.260.40">
    <property type="entry name" value="lambda repressor-like DNA-binding domains"/>
    <property type="match status" value="1"/>
</dbReference>
<evidence type="ECO:0000313" key="6">
    <source>
        <dbReference type="Proteomes" id="UP001481872"/>
    </source>
</evidence>
<organism evidence="5 6">
    <name type="scientific">Aedoeadaptatus acetigenes</name>
    <dbReference type="NCBI Taxonomy" id="2981723"/>
    <lineage>
        <taxon>Bacteria</taxon>
        <taxon>Bacillati</taxon>
        <taxon>Bacillota</taxon>
        <taxon>Tissierellia</taxon>
        <taxon>Tissierellales</taxon>
        <taxon>Peptoniphilaceae</taxon>
        <taxon>Aedoeadaptatus</taxon>
    </lineage>
</organism>
<dbReference type="InterPro" id="IPR011051">
    <property type="entry name" value="RmlC_Cupin_sf"/>
</dbReference>
<dbReference type="CDD" id="cd00093">
    <property type="entry name" value="HTH_XRE"/>
    <property type="match status" value="1"/>
</dbReference>
<dbReference type="PROSITE" id="PS50943">
    <property type="entry name" value="HTH_CROC1"/>
    <property type="match status" value="1"/>
</dbReference>
<dbReference type="PANTHER" id="PTHR46797:SF23">
    <property type="entry name" value="HTH-TYPE TRANSCRIPTIONAL REGULATOR SUTR"/>
    <property type="match status" value="1"/>
</dbReference>
<dbReference type="SUPFAM" id="SSF51182">
    <property type="entry name" value="RmlC-like cupins"/>
    <property type="match status" value="1"/>
</dbReference>
<dbReference type="Pfam" id="PF01381">
    <property type="entry name" value="HTH_3"/>
    <property type="match status" value="1"/>
</dbReference>
<dbReference type="SUPFAM" id="SSF47413">
    <property type="entry name" value="lambda repressor-like DNA-binding domains"/>
    <property type="match status" value="1"/>
</dbReference>
<dbReference type="InterPro" id="IPR014710">
    <property type="entry name" value="RmlC-like_jellyroll"/>
</dbReference>
<protein>
    <submittedName>
        <fullName evidence="5">XRE family transcriptional regulator</fullName>
    </submittedName>
</protein>
<evidence type="ECO:0000256" key="2">
    <source>
        <dbReference type="ARBA" id="ARBA00023125"/>
    </source>
</evidence>
<keyword evidence="1" id="KW-0805">Transcription regulation</keyword>
<feature type="domain" description="HTH cro/C1-type" evidence="4">
    <location>
        <begin position="16"/>
        <end position="70"/>
    </location>
</feature>
<keyword evidence="2" id="KW-0238">DNA-binding</keyword>
<reference evidence="5 6" key="1">
    <citation type="submission" date="2024-04" db="EMBL/GenBank/DDBJ databases">
        <title>Human intestinal bacterial collection.</title>
        <authorList>
            <person name="Pauvert C."/>
            <person name="Hitch T.C.A."/>
            <person name="Clavel T."/>
        </authorList>
    </citation>
    <scope>NUCLEOTIDE SEQUENCE [LARGE SCALE GENOMIC DNA]</scope>
    <source>
        <strain evidence="5 6">CLA-SR-H026</strain>
    </source>
</reference>
<dbReference type="Gene3D" id="2.60.120.10">
    <property type="entry name" value="Jelly Rolls"/>
    <property type="match status" value="1"/>
</dbReference>
<evidence type="ECO:0000256" key="3">
    <source>
        <dbReference type="ARBA" id="ARBA00023163"/>
    </source>
</evidence>
<evidence type="ECO:0000313" key="5">
    <source>
        <dbReference type="EMBL" id="MEQ3353741.1"/>
    </source>
</evidence>
<dbReference type="PANTHER" id="PTHR46797">
    <property type="entry name" value="HTH-TYPE TRANSCRIPTIONAL REGULATOR"/>
    <property type="match status" value="1"/>
</dbReference>
<keyword evidence="3" id="KW-0804">Transcription</keyword>
<evidence type="ECO:0000259" key="4">
    <source>
        <dbReference type="PROSITE" id="PS50943"/>
    </source>
</evidence>
<comment type="caution">
    <text evidence="5">The sequence shown here is derived from an EMBL/GenBank/DDBJ whole genome shotgun (WGS) entry which is preliminary data.</text>
</comment>
<name>A0ABV1J8E8_9FIRM</name>
<evidence type="ECO:0000256" key="1">
    <source>
        <dbReference type="ARBA" id="ARBA00023015"/>
    </source>
</evidence>
<dbReference type="InterPro" id="IPR050807">
    <property type="entry name" value="TransReg_Diox_bact_type"/>
</dbReference>
<dbReference type="SMART" id="SM00530">
    <property type="entry name" value="HTH_XRE"/>
    <property type="match status" value="1"/>
</dbReference>
<keyword evidence="6" id="KW-1185">Reference proteome</keyword>
<dbReference type="Proteomes" id="UP001481872">
    <property type="component" value="Unassembled WGS sequence"/>
</dbReference>
<accession>A0ABV1J8E8</accession>
<sequence>MKNETDFICKTIAKNIKKIREDQKLSMDQLASISGVSKSMIGQIERAETNSSISTLWKLASGLHVPFTALIEQSKEHVMRVDKESVNIVKNEDGLFRMYPYFPIDENRNFEILYIELDPGACSHSEPHATGTEEYIIVFGSTLELTIGEEIHEIHSGDAIYFTANEPHSYRNKTKETLTMINIISYA</sequence>
<dbReference type="EMBL" id="JBBNPS010000012">
    <property type="protein sequence ID" value="MEQ3353741.1"/>
    <property type="molecule type" value="Genomic_DNA"/>
</dbReference>
<dbReference type="InterPro" id="IPR013096">
    <property type="entry name" value="Cupin_2"/>
</dbReference>
<proteinExistence type="predicted"/>
<dbReference type="Pfam" id="PF07883">
    <property type="entry name" value="Cupin_2"/>
    <property type="match status" value="1"/>
</dbReference>
<gene>
    <name evidence="5" type="ORF">AAA081_05420</name>
</gene>